<keyword evidence="5" id="KW-0804">Transcription</keyword>
<dbReference type="Gene3D" id="1.10.10.10">
    <property type="entry name" value="Winged helix-like DNA-binding domain superfamily/Winged helix DNA-binding domain"/>
    <property type="match status" value="1"/>
</dbReference>
<dbReference type="PROSITE" id="PS51755">
    <property type="entry name" value="OMPR_PHOB"/>
    <property type="match status" value="1"/>
</dbReference>
<dbReference type="Proteomes" id="UP001527882">
    <property type="component" value="Unassembled WGS sequence"/>
</dbReference>
<evidence type="ECO:0000256" key="2">
    <source>
        <dbReference type="ARBA" id="ARBA00023012"/>
    </source>
</evidence>
<dbReference type="Gene3D" id="3.40.50.2300">
    <property type="match status" value="1"/>
</dbReference>
<dbReference type="InterPro" id="IPR036388">
    <property type="entry name" value="WH-like_DNA-bd_sf"/>
</dbReference>
<evidence type="ECO:0000256" key="4">
    <source>
        <dbReference type="ARBA" id="ARBA00023125"/>
    </source>
</evidence>
<feature type="DNA-binding region" description="OmpR/PhoB-type" evidence="7">
    <location>
        <begin position="127"/>
        <end position="224"/>
    </location>
</feature>
<evidence type="ECO:0000313" key="11">
    <source>
        <dbReference type="Proteomes" id="UP001527882"/>
    </source>
</evidence>
<dbReference type="CDD" id="cd17574">
    <property type="entry name" value="REC_OmpR"/>
    <property type="match status" value="1"/>
</dbReference>
<dbReference type="RefSeq" id="WP_269882292.1">
    <property type="nucleotide sequence ID" value="NZ_JAQAGZ010000009.1"/>
</dbReference>
<evidence type="ECO:0000313" key="10">
    <source>
        <dbReference type="EMBL" id="MCZ8513768.1"/>
    </source>
</evidence>
<dbReference type="SUPFAM" id="SSF46894">
    <property type="entry name" value="C-terminal effector domain of the bipartite response regulators"/>
    <property type="match status" value="1"/>
</dbReference>
<feature type="modified residue" description="4-aspartylphosphate" evidence="6">
    <location>
        <position position="52"/>
    </location>
</feature>
<accession>A0ABT4QA53</accession>
<dbReference type="InterPro" id="IPR016032">
    <property type="entry name" value="Sig_transdc_resp-reg_C-effctor"/>
</dbReference>
<name>A0ABT4QA53_9BACL</name>
<evidence type="ECO:0000256" key="3">
    <source>
        <dbReference type="ARBA" id="ARBA00023015"/>
    </source>
</evidence>
<sequence>MKEILLVEDEKPFARFMELELKHEGFAVSCAYDGESGLKLAMEREWDLILLDVMLPGIDGTDVCRRIRTGQDLTPIIMITARDAVTDRILGLECGADDYLPKPFAIGELLARMRAMLRRSGQAAPAEAPLVYRDIRMDVESMTVHQGERLVDLTKREFDILRLFLQHAGEVVARDVLLDEIWGTETQVETNVVDVYISYLRSKLHPKGENSYIVTVRGTGYKLQ</sequence>
<dbReference type="PANTHER" id="PTHR48111">
    <property type="entry name" value="REGULATOR OF RPOS"/>
    <property type="match status" value="1"/>
</dbReference>
<dbReference type="Pfam" id="PF00486">
    <property type="entry name" value="Trans_reg_C"/>
    <property type="match status" value="1"/>
</dbReference>
<evidence type="ECO:0000259" key="8">
    <source>
        <dbReference type="PROSITE" id="PS50110"/>
    </source>
</evidence>
<feature type="domain" description="OmpR/PhoB-type" evidence="9">
    <location>
        <begin position="127"/>
        <end position="224"/>
    </location>
</feature>
<dbReference type="SMART" id="SM00448">
    <property type="entry name" value="REC"/>
    <property type="match status" value="1"/>
</dbReference>
<reference evidence="10 11" key="1">
    <citation type="submission" date="2022-12" db="EMBL/GenBank/DDBJ databases">
        <title>Draft genome sequence of Paenibacillus sp. dW9.</title>
        <authorList>
            <person name="Choi E.-W."/>
            <person name="Kim D.-U."/>
        </authorList>
    </citation>
    <scope>NUCLEOTIDE SEQUENCE [LARGE SCALE GENOMIC DNA]</scope>
    <source>
        <strain evidence="11">dW9</strain>
    </source>
</reference>
<keyword evidence="1 6" id="KW-0597">Phosphoprotein</keyword>
<dbReference type="PANTHER" id="PTHR48111:SF22">
    <property type="entry name" value="REGULATOR OF RPOS"/>
    <property type="match status" value="1"/>
</dbReference>
<dbReference type="InterPro" id="IPR039420">
    <property type="entry name" value="WalR-like"/>
</dbReference>
<evidence type="ECO:0000256" key="6">
    <source>
        <dbReference type="PROSITE-ProRule" id="PRU00169"/>
    </source>
</evidence>
<dbReference type="PROSITE" id="PS50110">
    <property type="entry name" value="RESPONSE_REGULATORY"/>
    <property type="match status" value="1"/>
</dbReference>
<protein>
    <submittedName>
        <fullName evidence="10">Response regulator transcription factor</fullName>
    </submittedName>
</protein>
<keyword evidence="11" id="KW-1185">Reference proteome</keyword>
<dbReference type="InterPro" id="IPR001867">
    <property type="entry name" value="OmpR/PhoB-type_DNA-bd"/>
</dbReference>
<keyword evidence="4 7" id="KW-0238">DNA-binding</keyword>
<evidence type="ECO:0000259" key="9">
    <source>
        <dbReference type="PROSITE" id="PS51755"/>
    </source>
</evidence>
<dbReference type="CDD" id="cd00383">
    <property type="entry name" value="trans_reg_C"/>
    <property type="match status" value="1"/>
</dbReference>
<gene>
    <name evidence="10" type="ORF">O9H85_15270</name>
</gene>
<dbReference type="EMBL" id="JAQAGZ010000009">
    <property type="protein sequence ID" value="MCZ8513768.1"/>
    <property type="molecule type" value="Genomic_DNA"/>
</dbReference>
<proteinExistence type="predicted"/>
<dbReference type="InterPro" id="IPR001789">
    <property type="entry name" value="Sig_transdc_resp-reg_receiver"/>
</dbReference>
<evidence type="ECO:0000256" key="7">
    <source>
        <dbReference type="PROSITE-ProRule" id="PRU01091"/>
    </source>
</evidence>
<feature type="domain" description="Response regulatory" evidence="8">
    <location>
        <begin position="3"/>
        <end position="117"/>
    </location>
</feature>
<dbReference type="InterPro" id="IPR011006">
    <property type="entry name" value="CheY-like_superfamily"/>
</dbReference>
<organism evidence="10 11">
    <name type="scientific">Paenibacillus gyeongsangnamensis</name>
    <dbReference type="NCBI Taxonomy" id="3388067"/>
    <lineage>
        <taxon>Bacteria</taxon>
        <taxon>Bacillati</taxon>
        <taxon>Bacillota</taxon>
        <taxon>Bacilli</taxon>
        <taxon>Bacillales</taxon>
        <taxon>Paenibacillaceae</taxon>
        <taxon>Paenibacillus</taxon>
    </lineage>
</organism>
<dbReference type="Gene3D" id="6.10.250.690">
    <property type="match status" value="1"/>
</dbReference>
<evidence type="ECO:0000256" key="5">
    <source>
        <dbReference type="ARBA" id="ARBA00023163"/>
    </source>
</evidence>
<keyword evidence="3" id="KW-0805">Transcription regulation</keyword>
<keyword evidence="2" id="KW-0902">Two-component regulatory system</keyword>
<dbReference type="SMART" id="SM00862">
    <property type="entry name" value="Trans_reg_C"/>
    <property type="match status" value="1"/>
</dbReference>
<dbReference type="Pfam" id="PF00072">
    <property type="entry name" value="Response_reg"/>
    <property type="match status" value="1"/>
</dbReference>
<comment type="caution">
    <text evidence="10">The sequence shown here is derived from an EMBL/GenBank/DDBJ whole genome shotgun (WGS) entry which is preliminary data.</text>
</comment>
<evidence type="ECO:0000256" key="1">
    <source>
        <dbReference type="ARBA" id="ARBA00022553"/>
    </source>
</evidence>
<dbReference type="SUPFAM" id="SSF52172">
    <property type="entry name" value="CheY-like"/>
    <property type="match status" value="1"/>
</dbReference>